<dbReference type="InterPro" id="IPR036061">
    <property type="entry name" value="CheW-like_dom_sf"/>
</dbReference>
<dbReference type="PROSITE" id="PS50851">
    <property type="entry name" value="CHEW"/>
    <property type="match status" value="1"/>
</dbReference>
<gene>
    <name evidence="3" type="ORF">K0504_07020</name>
</gene>
<dbReference type="InterPro" id="IPR014506">
    <property type="entry name" value="UCP020479_CheW"/>
</dbReference>
<protein>
    <submittedName>
        <fullName evidence="3">Chemotaxis protein CheW</fullName>
    </submittedName>
</protein>
<sequence>MKSSDKALQEFFTALLDEPEAKVDSAPLQKLLDGVDKPKVETVPQQVTPTEQPVVSEPVVTKPESVARIIAPAPVVAPTERIEEPVVDVQSDTDVAPQTAPANSLTEAPPVPDEEFQALYFEVAGMTLAVPLEQLGGIHNLDEEQVSNLIGKPSWFRGLLAHRERKLNVVDTALWVMPEKYDDKLAEQLNYQYLVMLKDSNWGLACERLITTSQLMPSAVNWRTTMGKRPWLRGMVKEQMCALLNVDALIELLNTGMNSQQANNPE</sequence>
<dbReference type="Pfam" id="PF01584">
    <property type="entry name" value="CheW"/>
    <property type="match status" value="1"/>
</dbReference>
<evidence type="ECO:0000259" key="2">
    <source>
        <dbReference type="PROSITE" id="PS50851"/>
    </source>
</evidence>
<keyword evidence="4" id="KW-1185">Reference proteome</keyword>
<accession>A0ABS7EG48</accession>
<dbReference type="PIRSF" id="PIRSF020479">
    <property type="entry name" value="UCP020479_CheW"/>
    <property type="match status" value="1"/>
</dbReference>
<feature type="domain" description="CheW-like" evidence="2">
    <location>
        <begin position="115"/>
        <end position="255"/>
    </location>
</feature>
<organism evidence="3 4">
    <name type="scientific">Neiella holothuriorum</name>
    <dbReference type="NCBI Taxonomy" id="2870530"/>
    <lineage>
        <taxon>Bacteria</taxon>
        <taxon>Pseudomonadati</taxon>
        <taxon>Pseudomonadota</taxon>
        <taxon>Gammaproteobacteria</taxon>
        <taxon>Alteromonadales</taxon>
        <taxon>Echinimonadaceae</taxon>
        <taxon>Neiella</taxon>
    </lineage>
</organism>
<evidence type="ECO:0000256" key="1">
    <source>
        <dbReference type="SAM" id="MobiDB-lite"/>
    </source>
</evidence>
<dbReference type="RefSeq" id="WP_220103465.1">
    <property type="nucleotide sequence ID" value="NZ_JAHZSS010000006.1"/>
</dbReference>
<proteinExistence type="predicted"/>
<dbReference type="SUPFAM" id="SSF50341">
    <property type="entry name" value="CheW-like"/>
    <property type="match status" value="1"/>
</dbReference>
<evidence type="ECO:0000313" key="4">
    <source>
        <dbReference type="Proteomes" id="UP001166251"/>
    </source>
</evidence>
<dbReference type="EMBL" id="JAHZSS010000006">
    <property type="protein sequence ID" value="MBW8190781.1"/>
    <property type="molecule type" value="Genomic_DNA"/>
</dbReference>
<feature type="region of interest" description="Disordered" evidence="1">
    <location>
        <begin position="90"/>
        <end position="109"/>
    </location>
</feature>
<reference evidence="3" key="1">
    <citation type="submission" date="2021-07" db="EMBL/GenBank/DDBJ databases">
        <title>Neiella marina sp. nov., isolated from the intestinal content of sea cucumber Apostichopus japonicus.</title>
        <authorList>
            <person name="Bai X."/>
        </authorList>
    </citation>
    <scope>NUCLEOTIDE SEQUENCE</scope>
    <source>
        <strain evidence="3">126</strain>
    </source>
</reference>
<dbReference type="Proteomes" id="UP001166251">
    <property type="component" value="Unassembled WGS sequence"/>
</dbReference>
<evidence type="ECO:0000313" key="3">
    <source>
        <dbReference type="EMBL" id="MBW8190781.1"/>
    </source>
</evidence>
<dbReference type="SMART" id="SM00260">
    <property type="entry name" value="CheW"/>
    <property type="match status" value="1"/>
</dbReference>
<name>A0ABS7EG48_9GAMM</name>
<dbReference type="InterPro" id="IPR002545">
    <property type="entry name" value="CheW-lke_dom"/>
</dbReference>
<comment type="caution">
    <text evidence="3">The sequence shown here is derived from an EMBL/GenBank/DDBJ whole genome shotgun (WGS) entry which is preliminary data.</text>
</comment>